<keyword evidence="3" id="KW-1185">Reference proteome</keyword>
<sequence>MLKETSKEQINIIAENQVFSPADELRKYKELLDDGIITQEEFETKKNILLNL</sequence>
<dbReference type="AlphaFoldDB" id="I6SDY2"/>
<proteinExistence type="predicted"/>
<dbReference type="Pfam" id="PF09851">
    <property type="entry name" value="SHOCT"/>
    <property type="match status" value="1"/>
</dbReference>
<evidence type="ECO:0000313" key="2">
    <source>
        <dbReference type="EMBL" id="AFM70858.1"/>
    </source>
</evidence>
<name>I6SDY2_ENTHA</name>
<dbReference type="RefSeq" id="WP_014834555.1">
    <property type="nucleotide sequence ID" value="NC_018081.1"/>
</dbReference>
<dbReference type="HOGENOM" id="CLU_3079634_0_0_9"/>
<accession>I6SDY2</accession>
<gene>
    <name evidence="2" type="ordered locus">EHR_09775</name>
</gene>
<dbReference type="PATRIC" id="fig|768486.3.peg.1853"/>
<evidence type="ECO:0000259" key="1">
    <source>
        <dbReference type="Pfam" id="PF09851"/>
    </source>
</evidence>
<dbReference type="Proteomes" id="UP000002895">
    <property type="component" value="Chromosome"/>
</dbReference>
<protein>
    <recommendedName>
        <fullName evidence="1">SHOCT domain-containing protein</fullName>
    </recommendedName>
</protein>
<feature type="domain" description="SHOCT" evidence="1">
    <location>
        <begin position="23"/>
        <end position="50"/>
    </location>
</feature>
<reference evidence="2 3" key="1">
    <citation type="journal article" date="2012" name="J. Bacteriol.">
        <title>Genome sequence of Enterococcus hirae (Streptococcus faecalis) ATCC 9790, a model organism for the study of ion transport, bioenergetics, and copper homeostasis.</title>
        <authorList>
            <person name="Gaechter T."/>
            <person name="Wunderlin C."/>
            <person name="Schmidheini T."/>
            <person name="Solioz M."/>
        </authorList>
    </citation>
    <scope>NUCLEOTIDE SEQUENCE [LARGE SCALE GENOMIC DNA]</scope>
    <source>
        <strain evidence="3">ATCC 9790 / DSM 20160 / JCM 8729 / LMG 6399 / NBRC 3181 / NCIMB 6459 / NCDO 1258 / NCTC 12367 / WDCM 00089 / R</strain>
    </source>
</reference>
<evidence type="ECO:0000313" key="3">
    <source>
        <dbReference type="Proteomes" id="UP000002895"/>
    </source>
</evidence>
<dbReference type="KEGG" id="ehr:EHR_09775"/>
<dbReference type="OrthoDB" id="1908357at2"/>
<dbReference type="InterPro" id="IPR018649">
    <property type="entry name" value="SHOCT"/>
</dbReference>
<organism evidence="2 3">
    <name type="scientific">Enterococcus hirae (strain ATCC 9790 / DSM 20160 / JCM 8729 / LMG 6399 / NBRC 3181 / NCIMB 6459 / NCDO 1258 / NCTC 12367 / WDCM 00089 / R)</name>
    <dbReference type="NCBI Taxonomy" id="768486"/>
    <lineage>
        <taxon>Bacteria</taxon>
        <taxon>Bacillati</taxon>
        <taxon>Bacillota</taxon>
        <taxon>Bacilli</taxon>
        <taxon>Lactobacillales</taxon>
        <taxon>Enterococcaceae</taxon>
        <taxon>Enterococcus</taxon>
    </lineage>
</organism>
<dbReference type="EMBL" id="CP003504">
    <property type="protein sequence ID" value="AFM70858.1"/>
    <property type="molecule type" value="Genomic_DNA"/>
</dbReference>